<dbReference type="InterPro" id="IPR035075">
    <property type="entry name" value="PRMT5"/>
</dbReference>
<feature type="domain" description="Carrier" evidence="4">
    <location>
        <begin position="965"/>
        <end position="1042"/>
    </location>
</feature>
<protein>
    <submittedName>
        <fullName evidence="5">Non-ribosomal peptide synthase domain TIGR01720/amino acid adenylation domain-containing protein</fullName>
    </submittedName>
</protein>
<dbReference type="InterPro" id="IPR036736">
    <property type="entry name" value="ACP-like_sf"/>
</dbReference>
<evidence type="ECO:0000256" key="2">
    <source>
        <dbReference type="ARBA" id="ARBA00022553"/>
    </source>
</evidence>
<dbReference type="CDD" id="cd19543">
    <property type="entry name" value="DCL_NRPS"/>
    <property type="match status" value="1"/>
</dbReference>
<evidence type="ECO:0000256" key="3">
    <source>
        <dbReference type="ARBA" id="ARBA00022737"/>
    </source>
</evidence>
<evidence type="ECO:0000313" key="6">
    <source>
        <dbReference type="Proteomes" id="UP000190166"/>
    </source>
</evidence>
<dbReference type="SUPFAM" id="SSF52777">
    <property type="entry name" value="CoA-dependent acyltransferases"/>
    <property type="match status" value="8"/>
</dbReference>
<dbReference type="Pfam" id="PF00668">
    <property type="entry name" value="Condensation"/>
    <property type="match status" value="4"/>
</dbReference>
<dbReference type="Proteomes" id="UP000190166">
    <property type="component" value="Unassembled WGS sequence"/>
</dbReference>
<evidence type="ECO:0000313" key="5">
    <source>
        <dbReference type="EMBL" id="SKD10362.1"/>
    </source>
</evidence>
<dbReference type="SUPFAM" id="SSF56801">
    <property type="entry name" value="Acetyl-CoA synthetase-like"/>
    <property type="match status" value="3"/>
</dbReference>
<dbReference type="Gene3D" id="3.30.559.30">
    <property type="entry name" value="Nonribosomal peptide synthetase, condensation domain"/>
    <property type="match status" value="4"/>
</dbReference>
<feature type="domain" description="Carrier" evidence="4">
    <location>
        <begin position="2363"/>
        <end position="2437"/>
    </location>
</feature>
<dbReference type="InterPro" id="IPR025110">
    <property type="entry name" value="AMP-bd_C"/>
</dbReference>
<dbReference type="Gene3D" id="3.40.50.150">
    <property type="entry name" value="Vaccinia Virus protein VP39"/>
    <property type="match status" value="1"/>
</dbReference>
<dbReference type="Gene3D" id="3.30.559.10">
    <property type="entry name" value="Chloramphenicol acetyltransferase-like domain"/>
    <property type="match status" value="4"/>
</dbReference>
<dbReference type="GO" id="GO:0043041">
    <property type="term" value="P:amino acid activation for nonribosomal peptide biosynthetic process"/>
    <property type="evidence" value="ECO:0007669"/>
    <property type="project" value="TreeGrafter"/>
</dbReference>
<sequence>MKKKLEKSNVQEISELSMVQKGMLYHYLKEADYNLYNVQISFAVSGPLDMNILRRAFSLVQSENDVLRSVFRWEEIKAPIQVILKSCDLDIKYYDYSKESPETAAGIIMRELLNDQQKKFDLTALPLRVSVFQKAAEDFIIVITHHHILYDGWSTAIVIKDLLRYYNSLNKGVTPEQTDKPAFGAVYADSWQRVDHEASENYWKNYLEGYEIGHPLSDAANQGELSQDVSKLRINKNLDGLDEFVKKNKVTKAAVIYTAYGLLLQQYGNTNDVVFGTTVSNRNPFVQGSQAIVGNFINSIPIRIHIDERITLGELVKSVNTGLIERSQFHHSSLHEINQAVGITANESLFQSSIGFENYPVDQHILDSVDGLDIMLHGYYENTNLPLSIQVFTDEALVIDFNYKSSIFSADYIESFSSYFIHLIGDVLTYPDRLVSEVLLLNAAEKDVILYAFNDTKSGIPPYQSVIEMFERQVAAYPDNIAVVFGETRLSYAALNKQANQVAAAVLNSHPGLDIIGLRVEPSVEMMIGMLGILKTGAAFLPVNPETSVSRLKKICEEAGCRLILTQQQLLVDVPVGIDQLTLDHPDLDNSSPENPLVTITPGDLLYVIYTSGTSGIPKGVMISNENVINYATWINKFAKINHTDKTALVTSFAFDLGYTGIFSSILSGAELHILPAEVYMQPAFFLRYLRENHITYLKLTPSLYGAVTDHPDFKTATGLRLVILGGEKIRVRAIEQTSVLHPSIEIINHYGPTETTIGAVARYVRRDQLLDFKKAPTIGKPISNARCYILNQHLMPVPIGMKGDLYIAGAGVGIGYLGQQDLTDERFIANPFESGARMYMTGDIARWLPDGNIEFLGRKDHQVKVRGYRIELSEIETAMLSLDGVDQVLVKAETQDDDTVLVAYYLSESLLSEVAIKDFLADVLPDYMIPAFIVHLTAWPLTANGKINMNALPVPSVNQLGYTAPTTETEEKLIEIWSDILKRNREEIGIDRTFTELGGHSLHIIVLASRVYKVFQVSVSIKDFFQHQTVRSLALLLAQSETRKHIDIQKAPVQEYYKLSSGQNRLYFLYQYDKHSIAYNGGIVMMLEGSLDKPRIEQSLKALVSRHEILRTGFFVRDGEPVQRVFPDVAMNCVYYKARFPDVEEVVRDFIKPFDLENPPLIRVGIIELSEKEHILMVDTHHIVSDGVSQQVLFDEFMSLYNGVHLPELKRQYKDFAVWQAGEVQQRQMRTQRDFWLKEFSEPPQQLDLPADFPRPVINSFNGHAVDFSIPVRETQQLKSIAEKAGATMYMAVMSVFNIFLCKLTGEEDIVIGTGVAGRQHADLETMVGMFVNSLPIRNHPAGGKSFSGFLLEVKNKMLSCFDHQDYPYEQLIDDLSIERKTNRNPLFDVALSYENYREKELVLPGLKISVFKTAHAISKFDITLRAYEKDNQLFLSFEYATDLFKEATIKRFVQFFTNVVSAVTSNSSISIATIQLINPVEQHQILHEFNSIASAGTPAATVLERFKQQAAQHPDAVAIRDEVANPMELWPSTAEYFIYDDMLYHAMTNDIRRNAWYEKEIRRHVKGKVVVEIGTGPNAILSRLCIEAGAEKVYAIEILEETYNKAKQFLKDAGLDQKIHLIHGDAMLVNLPEKADICLSELVGPIGGCEGAAVVLNNARRFLKEDGIMIPGRNLTRIAPVSLPGYFIDTPGFSDVSAPYVRKTFDYIGRTADIRLCLKNFSKEYLLSGAETFEDLDFNEGAVKPEDSHAVKFYIRREDTIQGFLVWLTMPGANGEVLDTLEYEYCWLPVFVPVFYPGLPVGKGDMIEMVIDRRLNDNGVNPDFSIKGCLTRTSGEKIDFDTDLPHFPQRFRSEPFYHKIFNEEGAVATTGNRKLYESMTYKRLDERSDQVAGVLMEKGVSRGDIVGILQECSAATIANILGVMKVAAVYLPLDPRWPAGRIWSILEESKPGYCITDRPYRDFLSGGTGVITGQERLPDSFLPDFLLQDDLFIEGDLFSGTPGQEVQERDNAYIIYTSGSTGRPKGVLLGHKGLSNLATVFTNVLALARETRLLQFSSLGFDASVAEIFPVLSSGATLVIFKRSDTFSTDVLYSVLKEQAINVVTLPPSVLRVLPAEGLHQLRAIVSAGEACDRKIALQWTPGRTFLNAYGPTEYTVCTSVLAMKNEVPAQITIGKPIANTRILILGLNNELQPVGVPGELCISGYGLAKGYLHNENLTSQKFVPNPFYPGEMMYRTGDFGMWDADGNIEFLGRTDDQVKLRGFRIELGEIENCLLEHEEIQGAAVIIRDGNGTKSLIAYYVSASSVPVDSLRAFLQQHLPDYMIPALFVQLESMPLTSSGKINRRGLPDPEISSAGEFVSAITPEEKLLSEIWLSVLGITRVSVTENFFSMGGDSIKSIQIMSRLRSAGYETTIRDIFDSQTIRGLSLKLRRLSTTSSQTAVTGDVGLTPIQQWFFQNPFEQRHHFNQSVVLHFPGRIGTNRVLDIFRKLTDHHDALRMVFEEQGGTIVQRNLGIGVPVSLEVIELYKKDDWQADFILHCNVLQSGINLATGPLLKLGLFYTPDGSRLVVIVHHLVIDGVSWRILFEDIETLYRQTAQGETLLLPLKTDAFQQWSATLLRYAESDAFRSASAYWSRIDEQPVFRLQRDHPVGPGRRTSLRREAFTLDSNTTVKLLQHAQHMQVNDMLLAGLYLSMRRQYAMPVLRVDMEGHGRSDIGDMVNVSRTIGWFTTIYPVVLTSDSDDLGVLIRDIRQTLSSVPNGGIDYLLMQQRSSAPERQDKYAGISFNYLGQFDSDTMGRSYGISSDPHGETISPEEIRLYDWDIIAMISSGQLQVQLNYSTSQYRPDTIAAFMDVYRECLSEVIDYCTSGQKVLLSPSDLTWKSIPVSLLDELQEQQEVEDIYPLSPTQEGLLFHALLDKESDHYFEQMLIHMDGELDIAAVESAMNVLVARYAVLRTRFVHDRYHRPLQVVLKSGKTDFQYHDVREECLESGRKQVLEAYRHLDRRQPFLLEEGRLMRLTVLQTGHREYELLWSHHHILMDGWCIGIIVRDFKEVYTRMLSGESISMGMVTPYSRYIEWLERRNKNESAAYWKEYLRGYTQQADLPGKALRISESSSYTIVTHQAPISAELTRSIESLSAKMGVTINTIFKVAWGIMLGRYCNLDDVVFGTVVSGRPGEIAGVESMVGLFINTVPVRIILDNAAVVEELLKDTQQQDLVANLHHYYPLSEIQGANELGSRLFTHIMAFENYPLDEDVKNISDGLSITAVETYEKTNYDLWVTIYPGKDILLKISYNSNAYADEMIRNMLHHLQQVLSRMVAAPALTLSGIELLSELEKAALVDSLDYTNSHYPEDKTILDLFDEQVTKWPGNTAVQYEGVAITYAQLDEQAGQVAAQLTARGAKPDAVVGLLMDRSIEMVVGMLGILKAGGAYLPVDITYPEERRNYLLDNSQTRLVLTTNEFAGLVKPGISVVLIEDREPFNG</sequence>
<dbReference type="CDD" id="cd02440">
    <property type="entry name" value="AdoMet_MTases"/>
    <property type="match status" value="1"/>
</dbReference>
<accession>A0A1T5PCJ7</accession>
<dbReference type="SMART" id="SM00823">
    <property type="entry name" value="PKS_PP"/>
    <property type="match status" value="2"/>
</dbReference>
<dbReference type="Gene3D" id="3.40.50.12780">
    <property type="entry name" value="N-terminal domain of ligase-like"/>
    <property type="match status" value="1"/>
</dbReference>
<dbReference type="STRING" id="393003.SAMN05660461_6274"/>
<evidence type="ECO:0000256" key="1">
    <source>
        <dbReference type="ARBA" id="ARBA00022450"/>
    </source>
</evidence>
<dbReference type="EMBL" id="FUZZ01000006">
    <property type="protein sequence ID" value="SKD10362.1"/>
    <property type="molecule type" value="Genomic_DNA"/>
</dbReference>
<dbReference type="InterPro" id="IPR010071">
    <property type="entry name" value="AA_adenyl_dom"/>
</dbReference>
<dbReference type="InterPro" id="IPR020845">
    <property type="entry name" value="AMP-binding_CS"/>
</dbReference>
<gene>
    <name evidence="5" type="ORF">SAMN05660461_6274</name>
</gene>
<dbReference type="FunFam" id="3.30.300.30:FF:000010">
    <property type="entry name" value="Enterobactin synthetase component F"/>
    <property type="match status" value="1"/>
</dbReference>
<dbReference type="InterPro" id="IPR001242">
    <property type="entry name" value="Condensation_dom"/>
</dbReference>
<dbReference type="InterPro" id="IPR010060">
    <property type="entry name" value="NRPS_synth"/>
</dbReference>
<dbReference type="PROSITE" id="PS00455">
    <property type="entry name" value="AMP_BINDING"/>
    <property type="match status" value="2"/>
</dbReference>
<dbReference type="InterPro" id="IPR045851">
    <property type="entry name" value="AMP-bd_C_sf"/>
</dbReference>
<keyword evidence="3" id="KW-0677">Repeat</keyword>
<keyword evidence="6" id="KW-1185">Reference proteome</keyword>
<dbReference type="CDD" id="cd19534">
    <property type="entry name" value="E_NRPS"/>
    <property type="match status" value="1"/>
</dbReference>
<feature type="non-terminal residue" evidence="5">
    <location>
        <position position="3488"/>
    </location>
</feature>
<dbReference type="InterPro" id="IPR042099">
    <property type="entry name" value="ANL_N_sf"/>
</dbReference>
<dbReference type="InterPro" id="IPR009081">
    <property type="entry name" value="PP-bd_ACP"/>
</dbReference>
<dbReference type="GO" id="GO:0005829">
    <property type="term" value="C:cytosol"/>
    <property type="evidence" value="ECO:0007669"/>
    <property type="project" value="TreeGrafter"/>
</dbReference>
<dbReference type="InterPro" id="IPR020806">
    <property type="entry name" value="PKS_PP-bd"/>
</dbReference>
<reference evidence="5 6" key="1">
    <citation type="submission" date="2017-02" db="EMBL/GenBank/DDBJ databases">
        <authorList>
            <person name="Peterson S.W."/>
        </authorList>
    </citation>
    <scope>NUCLEOTIDE SEQUENCE [LARGE SCALE GENOMIC DNA]</scope>
    <source>
        <strain evidence="5 6">DSM 18108</strain>
    </source>
</reference>
<dbReference type="GO" id="GO:0044550">
    <property type="term" value="P:secondary metabolite biosynthetic process"/>
    <property type="evidence" value="ECO:0007669"/>
    <property type="project" value="TreeGrafter"/>
</dbReference>
<dbReference type="PANTHER" id="PTHR45527">
    <property type="entry name" value="NONRIBOSOMAL PEPTIDE SYNTHETASE"/>
    <property type="match status" value="1"/>
</dbReference>
<dbReference type="InterPro" id="IPR023213">
    <property type="entry name" value="CAT-like_dom_sf"/>
</dbReference>
<dbReference type="Gene3D" id="2.30.38.10">
    <property type="entry name" value="Luciferase, Domain 3"/>
    <property type="match status" value="2"/>
</dbReference>
<dbReference type="CDD" id="cd19531">
    <property type="entry name" value="LCL_NRPS-like"/>
    <property type="match status" value="1"/>
</dbReference>
<dbReference type="Pfam" id="PF13193">
    <property type="entry name" value="AMP-binding_C"/>
    <property type="match status" value="1"/>
</dbReference>
<dbReference type="InterPro" id="IPR029063">
    <property type="entry name" value="SAM-dependent_MTases_sf"/>
</dbReference>
<dbReference type="Gene3D" id="1.10.1200.10">
    <property type="entry name" value="ACP-like"/>
    <property type="match status" value="2"/>
</dbReference>
<dbReference type="InterPro" id="IPR000873">
    <property type="entry name" value="AMP-dep_synth/lig_dom"/>
</dbReference>
<dbReference type="GO" id="GO:0003824">
    <property type="term" value="F:catalytic activity"/>
    <property type="evidence" value="ECO:0007669"/>
    <property type="project" value="InterPro"/>
</dbReference>
<dbReference type="SUPFAM" id="SSF53335">
    <property type="entry name" value="S-adenosyl-L-methionine-dependent methyltransferases"/>
    <property type="match status" value="1"/>
</dbReference>
<dbReference type="GO" id="GO:0031177">
    <property type="term" value="F:phosphopantetheine binding"/>
    <property type="evidence" value="ECO:0007669"/>
    <property type="project" value="InterPro"/>
</dbReference>
<dbReference type="Pfam" id="PF00550">
    <property type="entry name" value="PP-binding"/>
    <property type="match status" value="2"/>
</dbReference>
<dbReference type="CDD" id="cd05930">
    <property type="entry name" value="A_NRPS"/>
    <property type="match status" value="2"/>
</dbReference>
<dbReference type="PROSITE" id="PS50075">
    <property type="entry name" value="CARRIER"/>
    <property type="match status" value="2"/>
</dbReference>
<dbReference type="Gene3D" id="3.30.300.30">
    <property type="match status" value="2"/>
</dbReference>
<dbReference type="RefSeq" id="WP_143313761.1">
    <property type="nucleotide sequence ID" value="NZ_FUZZ01000006.1"/>
</dbReference>
<dbReference type="NCBIfam" id="TIGR01720">
    <property type="entry name" value="NRPS-para261"/>
    <property type="match status" value="1"/>
</dbReference>
<dbReference type="Pfam" id="PF05185">
    <property type="entry name" value="PRMT5"/>
    <property type="match status" value="1"/>
</dbReference>
<proteinExistence type="predicted"/>
<dbReference type="Gene3D" id="3.40.50.980">
    <property type="match status" value="4"/>
</dbReference>
<dbReference type="NCBIfam" id="TIGR01733">
    <property type="entry name" value="AA-adenyl-dom"/>
    <property type="match status" value="2"/>
</dbReference>
<dbReference type="Pfam" id="PF00501">
    <property type="entry name" value="AMP-binding"/>
    <property type="match status" value="3"/>
</dbReference>
<evidence type="ECO:0000259" key="4">
    <source>
        <dbReference type="PROSITE" id="PS50075"/>
    </source>
</evidence>
<dbReference type="NCBIfam" id="NF003417">
    <property type="entry name" value="PRK04813.1"/>
    <property type="match status" value="3"/>
</dbReference>
<organism evidence="5 6">
    <name type="scientific">Chitinophaga ginsengisegetis</name>
    <dbReference type="NCBI Taxonomy" id="393003"/>
    <lineage>
        <taxon>Bacteria</taxon>
        <taxon>Pseudomonadati</taxon>
        <taxon>Bacteroidota</taxon>
        <taxon>Chitinophagia</taxon>
        <taxon>Chitinophagales</taxon>
        <taxon>Chitinophagaceae</taxon>
        <taxon>Chitinophaga</taxon>
    </lineage>
</organism>
<dbReference type="SUPFAM" id="SSF47336">
    <property type="entry name" value="ACP-like"/>
    <property type="match status" value="2"/>
</dbReference>
<dbReference type="PANTHER" id="PTHR45527:SF1">
    <property type="entry name" value="FATTY ACID SYNTHASE"/>
    <property type="match status" value="1"/>
</dbReference>
<keyword evidence="1" id="KW-0596">Phosphopantetheine</keyword>
<keyword evidence="2" id="KW-0597">Phosphoprotein</keyword>
<dbReference type="FunFam" id="2.30.38.10:FF:000001">
    <property type="entry name" value="Non-ribosomal peptide synthetase PvdI"/>
    <property type="match status" value="1"/>
</dbReference>
<name>A0A1T5PCJ7_9BACT</name>